<evidence type="ECO:0000259" key="1">
    <source>
        <dbReference type="Pfam" id="PF06568"/>
    </source>
</evidence>
<accession>A0ABQ3J562</accession>
<name>A0ABQ3J562_9RHOB</name>
<dbReference type="Proteomes" id="UP000609802">
    <property type="component" value="Unassembled WGS sequence"/>
</dbReference>
<feature type="domain" description="YjiS-like" evidence="1">
    <location>
        <begin position="3"/>
        <end position="23"/>
    </location>
</feature>
<evidence type="ECO:0000313" key="3">
    <source>
        <dbReference type="Proteomes" id="UP000609802"/>
    </source>
</evidence>
<reference evidence="3" key="1">
    <citation type="journal article" date="2019" name="Int. J. Syst. Evol. Microbiol.">
        <title>The Global Catalogue of Microorganisms (GCM) 10K type strain sequencing project: providing services to taxonomists for standard genome sequencing and annotation.</title>
        <authorList>
            <consortium name="The Broad Institute Genomics Platform"/>
            <consortium name="The Broad Institute Genome Sequencing Center for Infectious Disease"/>
            <person name="Wu L."/>
            <person name="Ma J."/>
        </authorList>
    </citation>
    <scope>NUCLEOTIDE SEQUENCE [LARGE SCALE GENOMIC DNA]</scope>
    <source>
        <strain evidence="3">KCTC 42443</strain>
    </source>
</reference>
<proteinExistence type="predicted"/>
<dbReference type="EMBL" id="BNCH01000005">
    <property type="protein sequence ID" value="GHF02925.1"/>
    <property type="molecule type" value="Genomic_DNA"/>
</dbReference>
<protein>
    <recommendedName>
        <fullName evidence="1">YjiS-like domain-containing protein</fullName>
    </recommendedName>
</protein>
<organism evidence="2 3">
    <name type="scientific">Aliiroseovarius zhejiangensis</name>
    <dbReference type="NCBI Taxonomy" id="1632025"/>
    <lineage>
        <taxon>Bacteria</taxon>
        <taxon>Pseudomonadati</taxon>
        <taxon>Pseudomonadota</taxon>
        <taxon>Alphaproteobacteria</taxon>
        <taxon>Rhodobacterales</taxon>
        <taxon>Paracoccaceae</taxon>
        <taxon>Aliiroseovarius</taxon>
    </lineage>
</organism>
<sequence>MTAALQALDDWTLDDIGLRRSDIKRVVDAFDDRELGMQPLASNDVHTIAEQAAMQRAC</sequence>
<keyword evidence="3" id="KW-1185">Reference proteome</keyword>
<evidence type="ECO:0000313" key="2">
    <source>
        <dbReference type="EMBL" id="GHF02925.1"/>
    </source>
</evidence>
<gene>
    <name evidence="2" type="ORF">GCM10016455_25290</name>
</gene>
<comment type="caution">
    <text evidence="2">The sequence shown here is derived from an EMBL/GenBank/DDBJ whole genome shotgun (WGS) entry which is preliminary data.</text>
</comment>
<dbReference type="InterPro" id="IPR009506">
    <property type="entry name" value="YjiS-like"/>
</dbReference>
<dbReference type="Pfam" id="PF06568">
    <property type="entry name" value="YjiS-like"/>
    <property type="match status" value="1"/>
</dbReference>